<evidence type="ECO:0000256" key="7">
    <source>
        <dbReference type="RuleBase" id="RU000320"/>
    </source>
</evidence>
<keyword evidence="4 8" id="KW-1133">Transmembrane helix</keyword>
<evidence type="ECO:0000256" key="3">
    <source>
        <dbReference type="ARBA" id="ARBA00022692"/>
    </source>
</evidence>
<evidence type="ECO:0000256" key="5">
    <source>
        <dbReference type="ARBA" id="ARBA00023002"/>
    </source>
</evidence>
<dbReference type="InterPro" id="IPR003918">
    <property type="entry name" value="NADH_UbQ_OxRdtase"/>
</dbReference>
<evidence type="ECO:0000256" key="6">
    <source>
        <dbReference type="ARBA" id="ARBA00023136"/>
    </source>
</evidence>
<feature type="transmembrane region" description="Helical" evidence="8">
    <location>
        <begin position="43"/>
        <end position="64"/>
    </location>
</feature>
<evidence type="ECO:0000313" key="11">
    <source>
        <dbReference type="Proteomes" id="UP000006821"/>
    </source>
</evidence>
<proteinExistence type="predicted"/>
<dbReference type="InterPro" id="IPR001750">
    <property type="entry name" value="ND/Mrp_TM"/>
</dbReference>
<dbReference type="GO" id="GO:0042773">
    <property type="term" value="P:ATP synthesis coupled electron transport"/>
    <property type="evidence" value="ECO:0007669"/>
    <property type="project" value="InterPro"/>
</dbReference>
<feature type="transmembrane region" description="Helical" evidence="8">
    <location>
        <begin position="240"/>
        <end position="263"/>
    </location>
</feature>
<name>Q609T5_METCA</name>
<accession>Q609T5</accession>
<evidence type="ECO:0000259" key="9">
    <source>
        <dbReference type="Pfam" id="PF00361"/>
    </source>
</evidence>
<protein>
    <submittedName>
        <fullName evidence="10">Hydrogenase subunit</fullName>
        <ecNumber evidence="10">1.12.7.2</ecNumber>
    </submittedName>
</protein>
<sequence>MVHNNPGQAGRGGKSSIVSGKRLIGTKFACPGVSLSPSPGSSMTLLLAYASVAAALSSGLLALLGEHRAAWTGPALQVAKLVRIPVPLRPKPAVGHHRRLPHAWRRMVFALLTASGVSSLGAGLLQLHADAAVSGQLPFGLPWLHWHVRLDTLSAFFLVVLGLGVIAAGVYGPGYTRQFAGQYSFGALGLFTGSFVAGMEGVLIADDAYLFVIAWEAMTVSSYFLVVYQHEHASHRRAAFLYLLMGEVGAIAIILAFGILAAASHSFAFDAWRDAHVTPAWGTAAFLLALAGFGMKAGLVPLHAWLPEAHPAAPAHVSGLMSGVMLKIAVYGLLRFAFDLLGDVQWYWGAIVLGLGTGSAALGILYAVVQSDLKRLLAYSSIENMGIVFMGLGLCMVFIGKGHVQLGLIGLVAALYHVLNHSLFKNLLFLAAGSVVHQTHRHDLEHMGGLIKRMPVTAGLFLAGSVAIAGLPPLNGFVSEWLTFQAALQAASVIDNGILRSMVSVAAAILAFTAAVAAACFVKLYGVAFLGQPRERRSAHAHEVSHSGMLWAPAMLAGLCLLLGVLPTWVLDAMRPITRQLLGETLTSASARGWLWLTPGGVSTASYSAPLVLLAMALAWWLLRRLERRGPAADVRRAPAWDCGFGGLSPRMQYTAAAFAQPVRRIFAPVWETVETSTPETAAANPLQVTALSYRLEIGDRSWRWLYLPLTRVVEDLARQTARIQTGQVRIYIAYSFMTLIVLLGVVS</sequence>
<evidence type="ECO:0000256" key="1">
    <source>
        <dbReference type="ARBA" id="ARBA00004651"/>
    </source>
</evidence>
<dbReference type="GO" id="GO:0008137">
    <property type="term" value="F:NADH dehydrogenase (ubiquinone) activity"/>
    <property type="evidence" value="ECO:0007669"/>
    <property type="project" value="InterPro"/>
</dbReference>
<dbReference type="GO" id="GO:0008901">
    <property type="term" value="F:ferredoxin hydrogenase activity"/>
    <property type="evidence" value="ECO:0007669"/>
    <property type="project" value="UniProtKB-EC"/>
</dbReference>
<keyword evidence="5 10" id="KW-0560">Oxidoreductase</keyword>
<keyword evidence="2" id="KW-1003">Cell membrane</keyword>
<feature type="transmembrane region" description="Helical" evidence="8">
    <location>
        <begin position="153"/>
        <end position="171"/>
    </location>
</feature>
<dbReference type="PANTHER" id="PTHR42682">
    <property type="entry name" value="HYDROGENASE-4 COMPONENT F"/>
    <property type="match status" value="1"/>
</dbReference>
<keyword evidence="6 8" id="KW-0472">Membrane</keyword>
<evidence type="ECO:0000256" key="8">
    <source>
        <dbReference type="SAM" id="Phobius"/>
    </source>
</evidence>
<keyword evidence="3 7" id="KW-0812">Transmembrane</keyword>
<dbReference type="HOGENOM" id="CLU_007100_8_1_6"/>
<dbReference type="InterPro" id="IPR052175">
    <property type="entry name" value="ComplexI-like_HydComp"/>
</dbReference>
<dbReference type="AlphaFoldDB" id="Q609T5"/>
<comment type="subcellular location">
    <subcellularLocation>
        <location evidence="1">Cell membrane</location>
        <topology evidence="1">Multi-pass membrane protein</topology>
    </subcellularLocation>
    <subcellularLocation>
        <location evidence="7">Membrane</location>
        <topology evidence="7">Multi-pass membrane protein</topology>
    </subcellularLocation>
</comment>
<feature type="transmembrane region" description="Helical" evidence="8">
    <location>
        <begin position="108"/>
        <end position="129"/>
    </location>
</feature>
<dbReference type="EC" id="1.12.7.2" evidence="10"/>
<feature type="transmembrane region" description="Helical" evidence="8">
    <location>
        <begin position="283"/>
        <end position="306"/>
    </location>
</feature>
<feature type="transmembrane region" description="Helical" evidence="8">
    <location>
        <begin position="729"/>
        <end position="747"/>
    </location>
</feature>
<feature type="transmembrane region" description="Helical" evidence="8">
    <location>
        <begin position="346"/>
        <end position="369"/>
    </location>
</feature>
<dbReference type="STRING" id="243233.MCA1142"/>
<feature type="transmembrane region" description="Helical" evidence="8">
    <location>
        <begin position="406"/>
        <end position="433"/>
    </location>
</feature>
<gene>
    <name evidence="10" type="ordered locus">MCA1142</name>
</gene>
<feature type="transmembrane region" description="Helical" evidence="8">
    <location>
        <begin position="454"/>
        <end position="474"/>
    </location>
</feature>
<dbReference type="Proteomes" id="UP000006821">
    <property type="component" value="Chromosome"/>
</dbReference>
<dbReference type="GeneID" id="88223435"/>
<dbReference type="PANTHER" id="PTHR42682:SF3">
    <property type="entry name" value="FORMATE HYDROGENLYASE SUBUNIT 3-RELATED"/>
    <property type="match status" value="1"/>
</dbReference>
<reference evidence="10 11" key="1">
    <citation type="journal article" date="2004" name="PLoS Biol.">
        <title>Genomic insights into methanotrophy: the complete genome sequence of Methylococcus capsulatus (Bath).</title>
        <authorList>
            <person name="Ward N.L."/>
            <person name="Larsen O."/>
            <person name="Sakwa J."/>
            <person name="Bruseth L."/>
            <person name="Khouri H.M."/>
            <person name="Durkin A.S."/>
            <person name="Dimitrov G."/>
            <person name="Jiang L."/>
            <person name="Scanlan D."/>
            <person name="Kang K.H."/>
            <person name="Lewis M.R."/>
            <person name="Nelson K.E."/>
            <person name="Methe B.A."/>
            <person name="Wu M."/>
            <person name="Heidelberg J.F."/>
            <person name="Paulsen I.T."/>
            <person name="Fouts D.E."/>
            <person name="Ravel J."/>
            <person name="Tettelin H."/>
            <person name="Ren Q."/>
            <person name="Read T.D."/>
            <person name="DeBoy R.T."/>
            <person name="Seshadri R."/>
            <person name="Salzberg S.L."/>
            <person name="Jensen H.B."/>
            <person name="Birkeland N.K."/>
            <person name="Nelson W.C."/>
            <person name="Dodson R.J."/>
            <person name="Grindhaug S.H."/>
            <person name="Holt I.E."/>
            <person name="Eidhammer I."/>
            <person name="Jonasen I."/>
            <person name="Vanaken S."/>
            <person name="Utterback T.R."/>
            <person name="Feldblyum T.V."/>
            <person name="Fraser C.M."/>
            <person name="Lillehaug J.R."/>
            <person name="Eisen J.A."/>
        </authorList>
    </citation>
    <scope>NUCLEOTIDE SEQUENCE [LARGE SCALE GENOMIC DNA]</scope>
    <source>
        <strain evidence="11">ATCC 33009 / NCIMB 11132 / Bath</strain>
    </source>
</reference>
<evidence type="ECO:0000256" key="2">
    <source>
        <dbReference type="ARBA" id="ARBA00022475"/>
    </source>
</evidence>
<evidence type="ECO:0000313" key="10">
    <source>
        <dbReference type="EMBL" id="AAU92821.1"/>
    </source>
</evidence>
<evidence type="ECO:0000256" key="4">
    <source>
        <dbReference type="ARBA" id="ARBA00022989"/>
    </source>
</evidence>
<dbReference type="GO" id="GO:0005886">
    <property type="term" value="C:plasma membrane"/>
    <property type="evidence" value="ECO:0007669"/>
    <property type="project" value="UniProtKB-SubCell"/>
</dbReference>
<feature type="transmembrane region" description="Helical" evidence="8">
    <location>
        <begin position="550"/>
        <end position="571"/>
    </location>
</feature>
<feature type="transmembrane region" description="Helical" evidence="8">
    <location>
        <begin position="376"/>
        <end position="400"/>
    </location>
</feature>
<dbReference type="KEGG" id="mca:MCA1142"/>
<dbReference type="eggNOG" id="COG0651">
    <property type="taxonomic scope" value="Bacteria"/>
</dbReference>
<feature type="transmembrane region" description="Helical" evidence="8">
    <location>
        <begin position="208"/>
        <end position="228"/>
    </location>
</feature>
<dbReference type="RefSeq" id="WP_010960436.1">
    <property type="nucleotide sequence ID" value="NC_002977.6"/>
</dbReference>
<feature type="transmembrane region" description="Helical" evidence="8">
    <location>
        <begin position="313"/>
        <end position="334"/>
    </location>
</feature>
<organism evidence="10 11">
    <name type="scientific">Methylococcus capsulatus (strain ATCC 33009 / NCIMB 11132 / Bath)</name>
    <dbReference type="NCBI Taxonomy" id="243233"/>
    <lineage>
        <taxon>Bacteria</taxon>
        <taxon>Pseudomonadati</taxon>
        <taxon>Pseudomonadota</taxon>
        <taxon>Gammaproteobacteria</taxon>
        <taxon>Methylococcales</taxon>
        <taxon>Methylococcaceae</taxon>
        <taxon>Methylococcus</taxon>
    </lineage>
</organism>
<dbReference type="NCBIfam" id="NF005086">
    <property type="entry name" value="PRK06521.1"/>
    <property type="match status" value="1"/>
</dbReference>
<dbReference type="EMBL" id="AE017282">
    <property type="protein sequence ID" value="AAU92821.1"/>
    <property type="molecule type" value="Genomic_DNA"/>
</dbReference>
<feature type="transmembrane region" description="Helical" evidence="8">
    <location>
        <begin position="604"/>
        <end position="623"/>
    </location>
</feature>
<feature type="domain" description="NADH:quinone oxidoreductase/Mrp antiporter transmembrane" evidence="9">
    <location>
        <begin position="205"/>
        <end position="492"/>
    </location>
</feature>
<feature type="transmembrane region" description="Helical" evidence="8">
    <location>
        <begin position="183"/>
        <end position="202"/>
    </location>
</feature>
<dbReference type="Pfam" id="PF00361">
    <property type="entry name" value="Proton_antipo_M"/>
    <property type="match status" value="1"/>
</dbReference>
<dbReference type="PRINTS" id="PR01437">
    <property type="entry name" value="NUOXDRDTASE4"/>
</dbReference>
<feature type="transmembrane region" description="Helical" evidence="8">
    <location>
        <begin position="505"/>
        <end position="530"/>
    </location>
</feature>